<accession>A0ACC2AWJ9</accession>
<sequence length="363" mass="38565">MPASSVALSICMAVSLRTIAVARNSLCLTSTATAAASPFTPSSPLAAVSFTPAAASRIRPLLSSLVASNKLSSNPRHSGIVSCEAFSSAAGLPTTAEPSEMDGIVPAVIVGGGRLGLAFEKMGLGSDVVVRRGEAIPADRDGPIIVCTRNDDLDAVVDATSPPRRNDLVFVQNGMLEPWMQTRGISEATQVLVYFAVAKLGESPVDGKTDLNPEGLTAASGKWASAIAKRLHLAGLSCKVLDFNEFKKPLLEKLIWISAFMLVGARHPRSSIGEVEKNYRDEVCSLIKELVAAASVEKGVVFDVGVEERLCAYARSVAHFPTAVKEFQWRNGWFYAISQKALASGKSDPCPLHTSWLRELGVI</sequence>
<organism evidence="1 2">
    <name type="scientific">Diphasiastrum complanatum</name>
    <name type="common">Issler's clubmoss</name>
    <name type="synonym">Lycopodium complanatum</name>
    <dbReference type="NCBI Taxonomy" id="34168"/>
    <lineage>
        <taxon>Eukaryota</taxon>
        <taxon>Viridiplantae</taxon>
        <taxon>Streptophyta</taxon>
        <taxon>Embryophyta</taxon>
        <taxon>Tracheophyta</taxon>
        <taxon>Lycopodiopsida</taxon>
        <taxon>Lycopodiales</taxon>
        <taxon>Lycopodiaceae</taxon>
        <taxon>Lycopodioideae</taxon>
        <taxon>Diphasiastrum</taxon>
    </lineage>
</organism>
<dbReference type="Proteomes" id="UP001162992">
    <property type="component" value="Chromosome 19"/>
</dbReference>
<evidence type="ECO:0000313" key="1">
    <source>
        <dbReference type="EMBL" id="KAJ7521913.1"/>
    </source>
</evidence>
<reference evidence="2" key="1">
    <citation type="journal article" date="2024" name="Proc. Natl. Acad. Sci. U.S.A.">
        <title>Extraordinary preservation of gene collinearity over three hundred million years revealed in homosporous lycophytes.</title>
        <authorList>
            <person name="Li C."/>
            <person name="Wickell D."/>
            <person name="Kuo L.Y."/>
            <person name="Chen X."/>
            <person name="Nie B."/>
            <person name="Liao X."/>
            <person name="Peng D."/>
            <person name="Ji J."/>
            <person name="Jenkins J."/>
            <person name="Williams M."/>
            <person name="Shu S."/>
            <person name="Plott C."/>
            <person name="Barry K."/>
            <person name="Rajasekar S."/>
            <person name="Grimwood J."/>
            <person name="Han X."/>
            <person name="Sun S."/>
            <person name="Hou Z."/>
            <person name="He W."/>
            <person name="Dai G."/>
            <person name="Sun C."/>
            <person name="Schmutz J."/>
            <person name="Leebens-Mack J.H."/>
            <person name="Li F.W."/>
            <person name="Wang L."/>
        </authorList>
    </citation>
    <scope>NUCLEOTIDE SEQUENCE [LARGE SCALE GENOMIC DNA]</scope>
    <source>
        <strain evidence="2">cv. PW_Plant_1</strain>
    </source>
</reference>
<name>A0ACC2AWJ9_DIPCM</name>
<evidence type="ECO:0000313" key="2">
    <source>
        <dbReference type="Proteomes" id="UP001162992"/>
    </source>
</evidence>
<proteinExistence type="predicted"/>
<gene>
    <name evidence="1" type="ORF">O6H91_19G074300</name>
</gene>
<protein>
    <submittedName>
        <fullName evidence="1">Uncharacterized protein</fullName>
    </submittedName>
</protein>
<dbReference type="EMBL" id="CM055110">
    <property type="protein sequence ID" value="KAJ7521913.1"/>
    <property type="molecule type" value="Genomic_DNA"/>
</dbReference>
<keyword evidence="2" id="KW-1185">Reference proteome</keyword>
<comment type="caution">
    <text evidence="1">The sequence shown here is derived from an EMBL/GenBank/DDBJ whole genome shotgun (WGS) entry which is preliminary data.</text>
</comment>